<keyword evidence="1" id="KW-0479">Metal-binding</keyword>
<feature type="zinc finger region" description="C3H1-type" evidence="1">
    <location>
        <begin position="116"/>
        <end position="147"/>
    </location>
</feature>
<evidence type="ECO:0000256" key="2">
    <source>
        <dbReference type="SAM" id="Coils"/>
    </source>
</evidence>
<evidence type="ECO:0000259" key="3">
    <source>
        <dbReference type="PROSITE" id="PS50103"/>
    </source>
</evidence>
<keyword evidence="1" id="KW-0862">Zinc</keyword>
<name>A0A9W6WH75_9STRA</name>
<accession>A0A9W6WH75</accession>
<sequence>MPCLEKLHEIFLKQYFISHANVVKVCQTENASTSTTPTVSPFPLSILQMNEPLRRCPKCTLLPPCSHVPLQKLYSKIEQARAMYPANGHKSDAAQVGAVSINSTSKSKKATPESTSPEQVICPSFGRRGVCTNIQKLGRCRYAHPLDLHIIDTTMLAPRCRVHTLPLPCLHCSNAEQHKLEARKESATCEQLKHDILRSRQALADLETQRYLFARDRGKTAKWGGAKKAADEQLARMDAALNSAKTSIKHQELELSSHQETLEKLEDAIAHGRSHGLGKGHGTIELKQENQRNNATAVAAV</sequence>
<dbReference type="GO" id="GO:0008270">
    <property type="term" value="F:zinc ion binding"/>
    <property type="evidence" value="ECO:0007669"/>
    <property type="project" value="UniProtKB-KW"/>
</dbReference>
<comment type="caution">
    <text evidence="4">The sequence shown here is derived from an EMBL/GenBank/DDBJ whole genome shotgun (WGS) entry which is preliminary data.</text>
</comment>
<keyword evidence="2" id="KW-0175">Coiled coil</keyword>
<evidence type="ECO:0000313" key="4">
    <source>
        <dbReference type="EMBL" id="GMF12735.1"/>
    </source>
</evidence>
<feature type="coiled-coil region" evidence="2">
    <location>
        <begin position="175"/>
        <end position="209"/>
    </location>
</feature>
<keyword evidence="5" id="KW-1185">Reference proteome</keyword>
<dbReference type="InterPro" id="IPR000571">
    <property type="entry name" value="Znf_CCCH"/>
</dbReference>
<protein>
    <submittedName>
        <fullName evidence="4">Unnamed protein product</fullName>
    </submittedName>
</protein>
<gene>
    <name evidence="4" type="ORF">Plil01_000330300</name>
</gene>
<dbReference type="OrthoDB" id="125188at2759"/>
<feature type="domain" description="C3H1-type" evidence="3">
    <location>
        <begin position="116"/>
        <end position="147"/>
    </location>
</feature>
<evidence type="ECO:0000313" key="5">
    <source>
        <dbReference type="Proteomes" id="UP001165083"/>
    </source>
</evidence>
<reference evidence="4" key="1">
    <citation type="submission" date="2023-04" db="EMBL/GenBank/DDBJ databases">
        <title>Phytophthora lilii NBRC 32176.</title>
        <authorList>
            <person name="Ichikawa N."/>
            <person name="Sato H."/>
            <person name="Tonouchi N."/>
        </authorList>
    </citation>
    <scope>NUCLEOTIDE SEQUENCE</scope>
    <source>
        <strain evidence="4">NBRC 32176</strain>
    </source>
</reference>
<evidence type="ECO:0000256" key="1">
    <source>
        <dbReference type="PROSITE-ProRule" id="PRU00723"/>
    </source>
</evidence>
<organism evidence="4 5">
    <name type="scientific">Phytophthora lilii</name>
    <dbReference type="NCBI Taxonomy" id="2077276"/>
    <lineage>
        <taxon>Eukaryota</taxon>
        <taxon>Sar</taxon>
        <taxon>Stramenopiles</taxon>
        <taxon>Oomycota</taxon>
        <taxon>Peronosporomycetes</taxon>
        <taxon>Peronosporales</taxon>
        <taxon>Peronosporaceae</taxon>
        <taxon>Phytophthora</taxon>
    </lineage>
</organism>
<dbReference type="PROSITE" id="PS50103">
    <property type="entry name" value="ZF_C3H1"/>
    <property type="match status" value="1"/>
</dbReference>
<dbReference type="AlphaFoldDB" id="A0A9W6WH75"/>
<dbReference type="Proteomes" id="UP001165083">
    <property type="component" value="Unassembled WGS sequence"/>
</dbReference>
<keyword evidence="1" id="KW-0863">Zinc-finger</keyword>
<proteinExistence type="predicted"/>
<dbReference type="EMBL" id="BSXW01000130">
    <property type="protein sequence ID" value="GMF12735.1"/>
    <property type="molecule type" value="Genomic_DNA"/>
</dbReference>